<feature type="transmembrane region" description="Helical" evidence="1">
    <location>
        <begin position="7"/>
        <end position="30"/>
    </location>
</feature>
<dbReference type="AlphaFoldDB" id="A0A1I1TT14"/>
<protein>
    <submittedName>
        <fullName evidence="2">Two-component signal transduction system YycFG, regulatory protein YycH</fullName>
    </submittedName>
</protein>
<evidence type="ECO:0000313" key="3">
    <source>
        <dbReference type="Proteomes" id="UP000199599"/>
    </source>
</evidence>
<accession>A0A1I1TT14</accession>
<keyword evidence="1" id="KW-0812">Transmembrane</keyword>
<keyword evidence="1" id="KW-0472">Membrane</keyword>
<evidence type="ECO:0000256" key="1">
    <source>
        <dbReference type="SAM" id="Phobius"/>
    </source>
</evidence>
<dbReference type="STRING" id="1505723.SAMN04487792_1602"/>
<sequence>MKLKFKLGDILLLIGTLAAVILSIILWIFIMTNNQYFSHINQTSNVTEQSHSRNRIISNLFVPTSSYGFQNGQLYNLYDAKKNLPLEFSNELKDVKYGNIEKISSSRHKYEQMLNNSAYVQLTFPNEVSVNLLTKKDVTKNDQKFRRIFISPSNFYFYLGSDKSTTIYRVGLIKADFSRLRSYARNAHGRQPVKFVRLNDSYEVFYTQTEHWRVYSYLTNSQPDSYFVTRLLGTANVTARSSKKGWTTYSLNYYTKLRAPNTELKEADFLYSRYEKSKVMSTNERLLDSVEYVHKLGLSEQDLRYFDYSNGSVSYANYIEGLPVFLSSKNPQITTRFAQDAIEIAFNNTDLQIPIPFDGQTRTLPPSETVVHNLVNAGLKKAAIQRVIVAYRVEKDHSHDNLINLIPVYYVKAYNQWKSAAEWEKYGSSGVNQNQLVKGN</sequence>
<dbReference type="RefSeq" id="WP_090094109.1">
    <property type="nucleotide sequence ID" value="NZ_CBCRVU010000004.1"/>
</dbReference>
<dbReference type="EMBL" id="FOMN01000012">
    <property type="protein sequence ID" value="SFD61659.1"/>
    <property type="molecule type" value="Genomic_DNA"/>
</dbReference>
<dbReference type="Proteomes" id="UP000199599">
    <property type="component" value="Unassembled WGS sequence"/>
</dbReference>
<reference evidence="3" key="1">
    <citation type="submission" date="2016-10" db="EMBL/GenBank/DDBJ databases">
        <authorList>
            <person name="Varghese N."/>
            <person name="Submissions S."/>
        </authorList>
    </citation>
    <scope>NUCLEOTIDE SEQUENCE [LARGE SCALE GENOMIC DNA]</scope>
    <source>
        <strain evidence="3">R-53102</strain>
    </source>
</reference>
<name>A0A1I1TT14_9LACO</name>
<organism evidence="2 3">
    <name type="scientific">Lactobacillus bombicola</name>
    <dbReference type="NCBI Taxonomy" id="1505723"/>
    <lineage>
        <taxon>Bacteria</taxon>
        <taxon>Bacillati</taxon>
        <taxon>Bacillota</taxon>
        <taxon>Bacilli</taxon>
        <taxon>Lactobacillales</taxon>
        <taxon>Lactobacillaceae</taxon>
        <taxon>Lactobacillus</taxon>
    </lineage>
</organism>
<gene>
    <name evidence="2" type="ORF">SAMN04487792_1602</name>
</gene>
<proteinExistence type="predicted"/>
<evidence type="ECO:0000313" key="2">
    <source>
        <dbReference type="EMBL" id="SFD61659.1"/>
    </source>
</evidence>
<keyword evidence="1" id="KW-1133">Transmembrane helix</keyword>
<dbReference type="Gene3D" id="3.10.450.310">
    <property type="match status" value="1"/>
</dbReference>
<dbReference type="CDD" id="cd15787">
    <property type="entry name" value="YycH_N"/>
    <property type="match status" value="1"/>
</dbReference>